<comment type="function">
    <text evidence="6">Deoxyribonuclease which catalyzes (in vitro) the decatenation of kinetoplast DNA, which are circular DNA catenated to each other, producing linear DNA molecules. Plays an important role in chromosomal segregation and cell cycle progression during eye development probably via its DNA decatenation activity.</text>
</comment>
<dbReference type="PANTHER" id="PTHR10060:SF15">
    <property type="entry name" value="DEOXYRIBONUCLEASE TATDN1"/>
    <property type="match status" value="1"/>
</dbReference>
<dbReference type="Pfam" id="PF01026">
    <property type="entry name" value="TatD_DNase"/>
    <property type="match status" value="1"/>
</dbReference>
<dbReference type="Gene3D" id="3.20.20.140">
    <property type="entry name" value="Metal-dependent hydrolases"/>
    <property type="match status" value="1"/>
</dbReference>
<evidence type="ECO:0000256" key="7">
    <source>
        <dbReference type="PIRSR" id="PIRSR005902-1"/>
    </source>
</evidence>
<feature type="binding site" evidence="7">
    <location>
        <position position="175"/>
    </location>
    <ligand>
        <name>a divalent metal cation</name>
        <dbReference type="ChEBI" id="CHEBI:60240"/>
        <label>2</label>
    </ligand>
</feature>
<evidence type="ECO:0000313" key="9">
    <source>
        <dbReference type="EMBL" id="CAG6630339.1"/>
    </source>
</evidence>
<dbReference type="InterPro" id="IPR001130">
    <property type="entry name" value="TatD-like"/>
</dbReference>
<keyword evidence="4" id="KW-0378">Hydrolase</keyword>
<reference evidence="9" key="1">
    <citation type="submission" date="2021-05" db="EMBL/GenBank/DDBJ databases">
        <authorList>
            <person name="Alioto T."/>
            <person name="Alioto T."/>
            <person name="Gomez Garrido J."/>
        </authorList>
    </citation>
    <scope>NUCLEOTIDE SEQUENCE</scope>
</reference>
<dbReference type="GO" id="GO:0008296">
    <property type="term" value="F:3'-5'-DNA exonuclease activity"/>
    <property type="evidence" value="ECO:0007669"/>
    <property type="project" value="TreeGrafter"/>
</dbReference>
<dbReference type="InterPro" id="IPR018228">
    <property type="entry name" value="DNase_TatD-rel_CS"/>
</dbReference>
<dbReference type="PROSITE" id="PS01091">
    <property type="entry name" value="TATD_3"/>
    <property type="match status" value="1"/>
</dbReference>
<evidence type="ECO:0000256" key="8">
    <source>
        <dbReference type="SAM" id="SignalP"/>
    </source>
</evidence>
<evidence type="ECO:0000256" key="3">
    <source>
        <dbReference type="ARBA" id="ARBA00022723"/>
    </source>
</evidence>
<protein>
    <recommendedName>
        <fullName evidence="5">Deoxyribonuclease TATDN1</fullName>
    </recommendedName>
</protein>
<dbReference type="CDD" id="cd01310">
    <property type="entry name" value="TatD_DNAse"/>
    <property type="match status" value="1"/>
</dbReference>
<comment type="similarity">
    <text evidence="1">Belongs to the metallo-dependent hydrolases superfamily. TatD-type hydrolase family.</text>
</comment>
<dbReference type="GO" id="GO:0046872">
    <property type="term" value="F:metal ion binding"/>
    <property type="evidence" value="ECO:0007669"/>
    <property type="project" value="UniProtKB-KW"/>
</dbReference>
<keyword evidence="8" id="KW-0732">Signal</keyword>
<dbReference type="AlphaFoldDB" id="A0A8D8QEH2"/>
<evidence type="ECO:0000256" key="1">
    <source>
        <dbReference type="ARBA" id="ARBA00009275"/>
    </source>
</evidence>
<evidence type="ECO:0000256" key="4">
    <source>
        <dbReference type="ARBA" id="ARBA00022801"/>
    </source>
</evidence>
<keyword evidence="3 7" id="KW-0479">Metal-binding</keyword>
<sequence length="337" mass="38220">MHTNLLTAFGLLSFCRLLQLQSTPSFKMKFIDIGANLKDGMYRGIYNGKTENPKHEPDLEHVLRRAWDAGLHKIIITGTNVADSQSALNLAQSDERLYSTVGCHPTQCTEYESDPKAYSESLDTLIREGGNKVVAFGEFGLDYDRLQYCPKETQLKFFEKQLNLSLNHNLPLFLHCRNAEPDFMRIIREYAPKLPRKGVVHSFDGTTQQAIELTDLGFYIGINGCSLKTVDNLEVLKSIPEDRLLLETDCPWCEVKQSHAGHSYVKTKHENVKNTKWQPDKMVKSRNEPANIVQILEIVAAVRGVDEERLGSKIHNNTLRLFFPHELPHSDTSTHAG</sequence>
<dbReference type="PIRSF" id="PIRSF005902">
    <property type="entry name" value="DNase_TatD"/>
    <property type="match status" value="1"/>
</dbReference>
<dbReference type="InterPro" id="IPR032466">
    <property type="entry name" value="Metal_Hydrolase"/>
</dbReference>
<name>A0A8D8QEH2_9HEMI</name>
<feature type="binding site" evidence="7">
    <location>
        <position position="249"/>
    </location>
    <ligand>
        <name>a divalent metal cation</name>
        <dbReference type="ChEBI" id="CHEBI:60240"/>
        <label>1</label>
    </ligand>
</feature>
<evidence type="ECO:0000256" key="6">
    <source>
        <dbReference type="ARBA" id="ARBA00045223"/>
    </source>
</evidence>
<dbReference type="GO" id="GO:0005829">
    <property type="term" value="C:cytosol"/>
    <property type="evidence" value="ECO:0007669"/>
    <property type="project" value="TreeGrafter"/>
</dbReference>
<feature type="signal peptide" evidence="8">
    <location>
        <begin position="1"/>
        <end position="20"/>
    </location>
</feature>
<dbReference type="EMBL" id="HBUF01073307">
    <property type="protein sequence ID" value="CAG6630339.1"/>
    <property type="molecule type" value="Transcribed_RNA"/>
</dbReference>
<proteinExistence type="inferred from homology"/>
<dbReference type="InterPro" id="IPR050891">
    <property type="entry name" value="TatD-type_Hydrolase"/>
</dbReference>
<feature type="binding site" evidence="7">
    <location>
        <position position="201"/>
    </location>
    <ligand>
        <name>a divalent metal cation</name>
        <dbReference type="ChEBI" id="CHEBI:60240"/>
        <label>2</label>
    </ligand>
</feature>
<feature type="chain" id="PRO_5034063384" description="Deoxyribonuclease TATDN1" evidence="8">
    <location>
        <begin position="21"/>
        <end position="337"/>
    </location>
</feature>
<evidence type="ECO:0000256" key="2">
    <source>
        <dbReference type="ARBA" id="ARBA00022722"/>
    </source>
</evidence>
<accession>A0A8D8QEH2</accession>
<organism evidence="9">
    <name type="scientific">Cacopsylla melanoneura</name>
    <dbReference type="NCBI Taxonomy" id="428564"/>
    <lineage>
        <taxon>Eukaryota</taxon>
        <taxon>Metazoa</taxon>
        <taxon>Ecdysozoa</taxon>
        <taxon>Arthropoda</taxon>
        <taxon>Hexapoda</taxon>
        <taxon>Insecta</taxon>
        <taxon>Pterygota</taxon>
        <taxon>Neoptera</taxon>
        <taxon>Paraneoptera</taxon>
        <taxon>Hemiptera</taxon>
        <taxon>Sternorrhyncha</taxon>
        <taxon>Psylloidea</taxon>
        <taxon>Psyllidae</taxon>
        <taxon>Psyllinae</taxon>
        <taxon>Cacopsylla</taxon>
    </lineage>
</organism>
<evidence type="ECO:0000256" key="5">
    <source>
        <dbReference type="ARBA" id="ARBA00039767"/>
    </source>
</evidence>
<keyword evidence="2" id="KW-0540">Nuclease</keyword>
<feature type="binding site" evidence="7">
    <location>
        <position position="138"/>
    </location>
    <ligand>
        <name>a divalent metal cation</name>
        <dbReference type="ChEBI" id="CHEBI:60240"/>
        <label>1</label>
    </ligand>
</feature>
<dbReference type="SUPFAM" id="SSF51556">
    <property type="entry name" value="Metallo-dependent hydrolases"/>
    <property type="match status" value="1"/>
</dbReference>
<dbReference type="PANTHER" id="PTHR10060">
    <property type="entry name" value="TATD FAMILY DEOXYRIBONUCLEASE"/>
    <property type="match status" value="1"/>
</dbReference>